<feature type="chain" id="PRO_5013579372" description="pectinesterase" evidence="6">
    <location>
        <begin position="22"/>
        <end position="242"/>
    </location>
</feature>
<dbReference type="EC" id="3.1.1.11" evidence="3"/>
<keyword evidence="6" id="KW-0732">Signal</keyword>
<name>A0A2G5C8H8_AQUCA</name>
<dbReference type="Proteomes" id="UP000230069">
    <property type="component" value="Unassembled WGS sequence"/>
</dbReference>
<feature type="signal peptide" evidence="6">
    <location>
        <begin position="1"/>
        <end position="21"/>
    </location>
</feature>
<dbReference type="OrthoDB" id="1606204at2759"/>
<evidence type="ECO:0000256" key="1">
    <source>
        <dbReference type="ARBA" id="ARBA00005184"/>
    </source>
</evidence>
<feature type="domain" description="Pectinesterase catalytic" evidence="7">
    <location>
        <begin position="81"/>
        <end position="176"/>
    </location>
</feature>
<evidence type="ECO:0000256" key="4">
    <source>
        <dbReference type="ARBA" id="ARBA00022801"/>
    </source>
</evidence>
<keyword evidence="5" id="KW-0063">Aspartyl esterase</keyword>
<comment type="similarity">
    <text evidence="2">Belongs to the pectinesterase family.</text>
</comment>
<evidence type="ECO:0000256" key="5">
    <source>
        <dbReference type="ARBA" id="ARBA00023085"/>
    </source>
</evidence>
<gene>
    <name evidence="8" type="ORF">AQUCO_07600018v1</name>
</gene>
<dbReference type="STRING" id="218851.A0A2G5C8H8"/>
<dbReference type="GO" id="GO:0045490">
    <property type="term" value="P:pectin catabolic process"/>
    <property type="evidence" value="ECO:0007669"/>
    <property type="project" value="UniProtKB-UniPathway"/>
</dbReference>
<dbReference type="InterPro" id="IPR012334">
    <property type="entry name" value="Pectin_lyas_fold"/>
</dbReference>
<dbReference type="InterPro" id="IPR000070">
    <property type="entry name" value="Pectinesterase_cat"/>
</dbReference>
<accession>A0A2G5C8H8</accession>
<proteinExistence type="inferred from homology"/>
<dbReference type="Pfam" id="PF01095">
    <property type="entry name" value="Pectinesterase"/>
    <property type="match status" value="1"/>
</dbReference>
<evidence type="ECO:0000256" key="3">
    <source>
        <dbReference type="ARBA" id="ARBA00013229"/>
    </source>
</evidence>
<dbReference type="PANTHER" id="PTHR31321:SF126">
    <property type="entry name" value="PECTINESTERASE"/>
    <property type="match status" value="1"/>
</dbReference>
<organism evidence="8 9">
    <name type="scientific">Aquilegia coerulea</name>
    <name type="common">Rocky mountain columbine</name>
    <dbReference type="NCBI Taxonomy" id="218851"/>
    <lineage>
        <taxon>Eukaryota</taxon>
        <taxon>Viridiplantae</taxon>
        <taxon>Streptophyta</taxon>
        <taxon>Embryophyta</taxon>
        <taxon>Tracheophyta</taxon>
        <taxon>Spermatophyta</taxon>
        <taxon>Magnoliopsida</taxon>
        <taxon>Ranunculales</taxon>
        <taxon>Ranunculaceae</taxon>
        <taxon>Thalictroideae</taxon>
        <taxon>Aquilegia</taxon>
    </lineage>
</organism>
<dbReference type="InParanoid" id="A0A2G5C8H8"/>
<evidence type="ECO:0000259" key="7">
    <source>
        <dbReference type="Pfam" id="PF01095"/>
    </source>
</evidence>
<dbReference type="AlphaFoldDB" id="A0A2G5C8H8"/>
<dbReference type="SUPFAM" id="SSF51126">
    <property type="entry name" value="Pectin lyase-like"/>
    <property type="match status" value="2"/>
</dbReference>
<evidence type="ECO:0000256" key="6">
    <source>
        <dbReference type="SAM" id="SignalP"/>
    </source>
</evidence>
<sequence length="242" mass="26149">MAAQATLLTIILFLIIPNVIADTQADESSAYITMPVGLSNEFSTVPIGLQAADSALTSELISVPGGIDPPLAQAEKAPKIIKVSQDGSGQFKRITQAVNSIPSGNSVRTIITIGPGEYKEKVHVDRFRPFVTFYGTQAGNMPKITYGDTAKKLGTFNSATVIVESDYFVAVNIIFQALLILFLAPENHYTWTVFYGEYKCIGPGASNGKRAIAKMLTDAEAKPYLDKTYINGDKWLLPIPAI</sequence>
<dbReference type="InterPro" id="IPR011050">
    <property type="entry name" value="Pectin_lyase_fold/virulence"/>
</dbReference>
<keyword evidence="4" id="KW-0378">Hydrolase</keyword>
<comment type="pathway">
    <text evidence="1">Glycan metabolism; pectin degradation; 2-dehydro-3-deoxy-D-gluconate from pectin: step 1/5.</text>
</comment>
<keyword evidence="9" id="KW-1185">Reference proteome</keyword>
<evidence type="ECO:0000256" key="2">
    <source>
        <dbReference type="ARBA" id="ARBA00008891"/>
    </source>
</evidence>
<dbReference type="UniPathway" id="UPA00545">
    <property type="reaction ID" value="UER00823"/>
</dbReference>
<reference evidence="8 9" key="1">
    <citation type="submission" date="2017-09" db="EMBL/GenBank/DDBJ databases">
        <title>WGS assembly of Aquilegia coerulea Goldsmith.</title>
        <authorList>
            <person name="Hodges S."/>
            <person name="Kramer E."/>
            <person name="Nordborg M."/>
            <person name="Tomkins J."/>
            <person name="Borevitz J."/>
            <person name="Derieg N."/>
            <person name="Yan J."/>
            <person name="Mihaltcheva S."/>
            <person name="Hayes R.D."/>
            <person name="Rokhsar D."/>
        </authorList>
    </citation>
    <scope>NUCLEOTIDE SEQUENCE [LARGE SCALE GENOMIC DNA]</scope>
    <source>
        <strain evidence="9">cv. Goldsmith</strain>
    </source>
</reference>
<dbReference type="EMBL" id="KZ305093">
    <property type="protein sequence ID" value="PIA27561.1"/>
    <property type="molecule type" value="Genomic_DNA"/>
</dbReference>
<protein>
    <recommendedName>
        <fullName evidence="3">pectinesterase</fullName>
        <ecNumber evidence="3">3.1.1.11</ecNumber>
    </recommendedName>
</protein>
<dbReference type="PANTHER" id="PTHR31321">
    <property type="entry name" value="ACYL-COA THIOESTER HYDROLASE YBHC-RELATED"/>
    <property type="match status" value="1"/>
</dbReference>
<evidence type="ECO:0000313" key="9">
    <source>
        <dbReference type="Proteomes" id="UP000230069"/>
    </source>
</evidence>
<dbReference type="GO" id="GO:0042545">
    <property type="term" value="P:cell wall modification"/>
    <property type="evidence" value="ECO:0007669"/>
    <property type="project" value="InterPro"/>
</dbReference>
<evidence type="ECO:0000313" key="8">
    <source>
        <dbReference type="EMBL" id="PIA27561.1"/>
    </source>
</evidence>
<dbReference type="Gene3D" id="2.160.20.10">
    <property type="entry name" value="Single-stranded right-handed beta-helix, Pectin lyase-like"/>
    <property type="match status" value="2"/>
</dbReference>
<dbReference type="GO" id="GO:0030599">
    <property type="term" value="F:pectinesterase activity"/>
    <property type="evidence" value="ECO:0007669"/>
    <property type="project" value="UniProtKB-EC"/>
</dbReference>